<evidence type="ECO:0000313" key="3">
    <source>
        <dbReference type="EMBL" id="MVQ29908.1"/>
    </source>
</evidence>
<organism evidence="3 4">
    <name type="scientific">Ramlibacter pinisoli</name>
    <dbReference type="NCBI Taxonomy" id="2682844"/>
    <lineage>
        <taxon>Bacteria</taxon>
        <taxon>Pseudomonadati</taxon>
        <taxon>Pseudomonadota</taxon>
        <taxon>Betaproteobacteria</taxon>
        <taxon>Burkholderiales</taxon>
        <taxon>Comamonadaceae</taxon>
        <taxon>Ramlibacter</taxon>
    </lineage>
</organism>
<feature type="transmembrane region" description="Helical" evidence="2">
    <location>
        <begin position="17"/>
        <end position="37"/>
    </location>
</feature>
<name>A0A6N8ISU8_9BURK</name>
<evidence type="ECO:0000256" key="2">
    <source>
        <dbReference type="SAM" id="Phobius"/>
    </source>
</evidence>
<dbReference type="EMBL" id="WSEL01000003">
    <property type="protein sequence ID" value="MVQ29908.1"/>
    <property type="molecule type" value="Genomic_DNA"/>
</dbReference>
<feature type="compositionally biased region" description="Pro residues" evidence="1">
    <location>
        <begin position="111"/>
        <end position="123"/>
    </location>
</feature>
<keyword evidence="2" id="KW-0472">Membrane</keyword>
<keyword evidence="2" id="KW-1133">Transmembrane helix</keyword>
<dbReference type="Proteomes" id="UP000469385">
    <property type="component" value="Unassembled WGS sequence"/>
</dbReference>
<protein>
    <submittedName>
        <fullName evidence="3">Uncharacterized protein</fullName>
    </submittedName>
</protein>
<evidence type="ECO:0000256" key="1">
    <source>
        <dbReference type="SAM" id="MobiDB-lite"/>
    </source>
</evidence>
<feature type="region of interest" description="Disordered" evidence="1">
    <location>
        <begin position="101"/>
        <end position="123"/>
    </location>
</feature>
<evidence type="ECO:0000313" key="4">
    <source>
        <dbReference type="Proteomes" id="UP000469385"/>
    </source>
</evidence>
<sequence length="123" mass="12485">MSATLAPPPDHAATGGAVGWLLALVAACVCALVLAFAPPAQELQAQDIDLDTMVLVAADDAGDDDVRSLSVEPPCDADASDHKALPGLTLPSILASHTLAPTAIAGRPQRSEPPPQRPPRALA</sequence>
<dbReference type="RefSeq" id="WP_157397860.1">
    <property type="nucleotide sequence ID" value="NZ_WSEL01000003.1"/>
</dbReference>
<keyword evidence="4" id="KW-1185">Reference proteome</keyword>
<reference evidence="3 4" key="1">
    <citation type="submission" date="2019-12" db="EMBL/GenBank/DDBJ databases">
        <authorList>
            <person name="Huq M.A."/>
        </authorList>
    </citation>
    <scope>NUCLEOTIDE SEQUENCE [LARGE SCALE GENOMIC DNA]</scope>
    <source>
        <strain evidence="3 4">MAH-25</strain>
    </source>
</reference>
<keyword evidence="2" id="KW-0812">Transmembrane</keyword>
<dbReference type="AlphaFoldDB" id="A0A6N8ISU8"/>
<gene>
    <name evidence="3" type="ORF">GON04_10635</name>
</gene>
<proteinExistence type="predicted"/>
<accession>A0A6N8ISU8</accession>
<comment type="caution">
    <text evidence="3">The sequence shown here is derived from an EMBL/GenBank/DDBJ whole genome shotgun (WGS) entry which is preliminary data.</text>
</comment>